<accession>A0A6P8XMJ5</accession>
<dbReference type="AlphaFoldDB" id="A0A6P8XMJ5"/>
<gene>
    <name evidence="10" type="primary">LOC117574479</name>
</gene>
<evidence type="ECO:0000313" key="9">
    <source>
        <dbReference type="Proteomes" id="UP000515160"/>
    </source>
</evidence>
<keyword evidence="9" id="KW-1185">Reference proteome</keyword>
<name>A0A6P8XMJ5_DROAB</name>
<proteinExistence type="predicted"/>
<evidence type="ECO:0000256" key="4">
    <source>
        <dbReference type="ARBA" id="ARBA00022989"/>
    </source>
</evidence>
<feature type="transmembrane region" description="Helical" evidence="8">
    <location>
        <begin position="574"/>
        <end position="598"/>
    </location>
</feature>
<protein>
    <submittedName>
        <fullName evidence="10">Uncharacterized protein LOC117574479</fullName>
    </submittedName>
</protein>
<evidence type="ECO:0000256" key="8">
    <source>
        <dbReference type="SAM" id="Phobius"/>
    </source>
</evidence>
<dbReference type="InterPro" id="IPR052192">
    <property type="entry name" value="Insect_Ionotropic_Sensory_Rcpt"/>
</dbReference>
<evidence type="ECO:0000256" key="5">
    <source>
        <dbReference type="ARBA" id="ARBA00023136"/>
    </source>
</evidence>
<evidence type="ECO:0000256" key="1">
    <source>
        <dbReference type="ARBA" id="ARBA00004651"/>
    </source>
</evidence>
<dbReference type="PANTHER" id="PTHR42643:SF41">
    <property type="entry name" value="IONOTROPIC RECEPTOR 20A-RELATED"/>
    <property type="match status" value="1"/>
</dbReference>
<evidence type="ECO:0000256" key="2">
    <source>
        <dbReference type="ARBA" id="ARBA00022475"/>
    </source>
</evidence>
<keyword evidence="3 8" id="KW-0812">Transmembrane</keyword>
<keyword evidence="4 8" id="KW-1133">Transmembrane helix</keyword>
<evidence type="ECO:0000256" key="6">
    <source>
        <dbReference type="ARBA" id="ARBA00023170"/>
    </source>
</evidence>
<dbReference type="PANTHER" id="PTHR42643">
    <property type="entry name" value="IONOTROPIC RECEPTOR 20A-RELATED"/>
    <property type="match status" value="1"/>
</dbReference>
<feature type="transmembrane region" description="Helical" evidence="8">
    <location>
        <begin position="358"/>
        <end position="375"/>
    </location>
</feature>
<dbReference type="RefSeq" id="XP_034114208.2">
    <property type="nucleotide sequence ID" value="XM_034258317.2"/>
</dbReference>
<evidence type="ECO:0000313" key="10">
    <source>
        <dbReference type="RefSeq" id="XP_034114208.2"/>
    </source>
</evidence>
<dbReference type="OrthoDB" id="7845462at2759"/>
<keyword evidence="5 8" id="KW-0472">Membrane</keyword>
<dbReference type="Proteomes" id="UP000515160">
    <property type="component" value="Chromosome 2R"/>
</dbReference>
<reference evidence="10" key="1">
    <citation type="submission" date="2025-08" db="UniProtKB">
        <authorList>
            <consortium name="RefSeq"/>
        </authorList>
    </citation>
    <scope>IDENTIFICATION</scope>
    <source>
        <strain evidence="10">15112-1751.03</strain>
        <tissue evidence="10">Whole Adult</tissue>
    </source>
</reference>
<organism evidence="9 10">
    <name type="scientific">Drosophila albomicans</name>
    <name type="common">Fruit fly</name>
    <dbReference type="NCBI Taxonomy" id="7291"/>
    <lineage>
        <taxon>Eukaryota</taxon>
        <taxon>Metazoa</taxon>
        <taxon>Ecdysozoa</taxon>
        <taxon>Arthropoda</taxon>
        <taxon>Hexapoda</taxon>
        <taxon>Insecta</taxon>
        <taxon>Pterygota</taxon>
        <taxon>Neoptera</taxon>
        <taxon>Endopterygota</taxon>
        <taxon>Diptera</taxon>
        <taxon>Brachycera</taxon>
        <taxon>Muscomorpha</taxon>
        <taxon>Ephydroidea</taxon>
        <taxon>Drosophilidae</taxon>
        <taxon>Drosophila</taxon>
    </lineage>
</organism>
<dbReference type="GO" id="GO:0005886">
    <property type="term" value="C:plasma membrane"/>
    <property type="evidence" value="ECO:0007669"/>
    <property type="project" value="UniProtKB-SubCell"/>
</dbReference>
<feature type="transmembrane region" description="Helical" evidence="8">
    <location>
        <begin position="387"/>
        <end position="408"/>
    </location>
</feature>
<evidence type="ECO:0000256" key="7">
    <source>
        <dbReference type="ARBA" id="ARBA00023180"/>
    </source>
</evidence>
<keyword evidence="6" id="KW-0675">Receptor</keyword>
<dbReference type="GeneID" id="117574479"/>
<evidence type="ECO:0000256" key="3">
    <source>
        <dbReference type="ARBA" id="ARBA00022692"/>
    </source>
</evidence>
<sequence length="605" mass="70745">MAPRSVDKFLTTRSINYVAVTVGWMRGCERLLDKLQNPRWLHRTTSYIMWYNGSESFVSELYSLYALVLQAIGDRSIFYYNPAGHECNWSWFQQHNFTHQPQWVWHSWQPYFSLQRNYNNEFWLLACLSEKDYSIELMGLSETLEHLKDVRVIIELTSLKNSSNMDSLALNILRYFRQENMLNVALYFQNSQLPLRLYSFKVFPRFNMIQRLLSGATFELFPKQVTNLKGFELLAMHDYSEPNTILYSDASGKTHLTGFLWHFIKAFGDSLGAKMTPVHPTWPPGRLLSEPHMLEFTRNGSVDFGLLTVQASQNFYQRRGSQYSYPVFMASWCIMLPLERPIRRDAMFEHILETKTLALLLITFGCFCLSLGSAVDRFPMWRCLRLAVRFLGLFVVCLCLAQLFHLMVTRPQLSLIKSFDDLIASGLHVFGLRAEFDILDNDFRARYAAAFRLTSNLSEFFWMRTTLNTSWAYSISSTKWYILEEQQRHFQRPLFRYSDLCLTGSGPDSMLMAEDSIYKEALKLYIMRTQQSGLLLRWLQYSLYDMVEAGRMQLKDHSVPLEMRALGVQDFRQVWGLCGAVLLVALIVFGIELLWFYVNVCLNHL</sequence>
<dbReference type="SUPFAM" id="SSF53850">
    <property type="entry name" value="Periplasmic binding protein-like II"/>
    <property type="match status" value="1"/>
</dbReference>
<keyword evidence="2" id="KW-1003">Cell membrane</keyword>
<comment type="subcellular location">
    <subcellularLocation>
        <location evidence="1">Cell membrane</location>
        <topology evidence="1">Multi-pass membrane protein</topology>
    </subcellularLocation>
</comment>
<keyword evidence="7" id="KW-0325">Glycoprotein</keyword>